<name>A0A2P6MXW0_9EUKA</name>
<organism evidence="1 2">
    <name type="scientific">Planoprotostelium fungivorum</name>
    <dbReference type="NCBI Taxonomy" id="1890364"/>
    <lineage>
        <taxon>Eukaryota</taxon>
        <taxon>Amoebozoa</taxon>
        <taxon>Evosea</taxon>
        <taxon>Variosea</taxon>
        <taxon>Cavosteliida</taxon>
        <taxon>Cavosteliaceae</taxon>
        <taxon>Planoprotostelium</taxon>
    </lineage>
</organism>
<keyword evidence="2" id="KW-1185">Reference proteome</keyword>
<proteinExistence type="predicted"/>
<accession>A0A2P6MXW0</accession>
<dbReference type="Proteomes" id="UP000241769">
    <property type="component" value="Unassembled WGS sequence"/>
</dbReference>
<gene>
    <name evidence="1" type="ORF">PROFUN_15027</name>
</gene>
<evidence type="ECO:0000313" key="2">
    <source>
        <dbReference type="Proteomes" id="UP000241769"/>
    </source>
</evidence>
<dbReference type="AlphaFoldDB" id="A0A2P6MXW0"/>
<sequence>MALTTPRNRPPEETPPSSLYYSVLHFLSFRSRGNTLLMRHRYGFLNGLLLKVHQPSSSE</sequence>
<dbReference type="InParanoid" id="A0A2P6MXW0"/>
<evidence type="ECO:0000313" key="1">
    <source>
        <dbReference type="EMBL" id="PRP76550.1"/>
    </source>
</evidence>
<protein>
    <submittedName>
        <fullName evidence="1">Uncharacterized protein</fullName>
    </submittedName>
</protein>
<dbReference type="EMBL" id="MDYQ01000316">
    <property type="protein sequence ID" value="PRP76550.1"/>
    <property type="molecule type" value="Genomic_DNA"/>
</dbReference>
<reference evidence="1 2" key="1">
    <citation type="journal article" date="2018" name="Genome Biol. Evol.">
        <title>Multiple Roots of Fruiting Body Formation in Amoebozoa.</title>
        <authorList>
            <person name="Hillmann F."/>
            <person name="Forbes G."/>
            <person name="Novohradska S."/>
            <person name="Ferling I."/>
            <person name="Riege K."/>
            <person name="Groth M."/>
            <person name="Westermann M."/>
            <person name="Marz M."/>
            <person name="Spaller T."/>
            <person name="Winckler T."/>
            <person name="Schaap P."/>
            <person name="Glockner G."/>
        </authorList>
    </citation>
    <scope>NUCLEOTIDE SEQUENCE [LARGE SCALE GENOMIC DNA]</scope>
    <source>
        <strain evidence="1 2">Jena</strain>
    </source>
</reference>
<comment type="caution">
    <text evidence="1">The sequence shown here is derived from an EMBL/GenBank/DDBJ whole genome shotgun (WGS) entry which is preliminary data.</text>
</comment>